<evidence type="ECO:0000313" key="9">
    <source>
        <dbReference type="Proteomes" id="UP000518206"/>
    </source>
</evidence>
<keyword evidence="3" id="KW-0731">Sigma factor</keyword>
<dbReference type="PANTHER" id="PTHR43133:SF50">
    <property type="entry name" value="ECF RNA POLYMERASE SIGMA FACTOR SIGM"/>
    <property type="match status" value="1"/>
</dbReference>
<comment type="caution">
    <text evidence="8">The sequence shown here is derived from an EMBL/GenBank/DDBJ whole genome shotgun (WGS) entry which is preliminary data.</text>
</comment>
<dbReference type="GO" id="GO:0003677">
    <property type="term" value="F:DNA binding"/>
    <property type="evidence" value="ECO:0007669"/>
    <property type="project" value="UniProtKB-KW"/>
</dbReference>
<dbReference type="InterPro" id="IPR036388">
    <property type="entry name" value="WH-like_DNA-bd_sf"/>
</dbReference>
<dbReference type="InterPro" id="IPR013325">
    <property type="entry name" value="RNA_pol_sigma_r2"/>
</dbReference>
<protein>
    <submittedName>
        <fullName evidence="8">RNA polymerase sigma factor (Sigma-70 family)</fullName>
    </submittedName>
</protein>
<comment type="similarity">
    <text evidence="1">Belongs to the sigma-70 factor family. ECF subfamily.</text>
</comment>
<keyword evidence="4" id="KW-0238">DNA-binding</keyword>
<dbReference type="InterPro" id="IPR013324">
    <property type="entry name" value="RNA_pol_sigma_r3/r4-like"/>
</dbReference>
<dbReference type="EMBL" id="JACHVX010000005">
    <property type="protein sequence ID" value="MBB2924387.1"/>
    <property type="molecule type" value="Genomic_DNA"/>
</dbReference>
<dbReference type="NCBIfam" id="TIGR02937">
    <property type="entry name" value="sigma70-ECF"/>
    <property type="match status" value="1"/>
</dbReference>
<name>A0A7W4UHR1_9CELL</name>
<evidence type="ECO:0000313" key="8">
    <source>
        <dbReference type="EMBL" id="MBB2924387.1"/>
    </source>
</evidence>
<dbReference type="SUPFAM" id="SSF88946">
    <property type="entry name" value="Sigma2 domain of RNA polymerase sigma factors"/>
    <property type="match status" value="1"/>
</dbReference>
<feature type="domain" description="RNA polymerase sigma-70 region 2" evidence="6">
    <location>
        <begin position="12"/>
        <end position="78"/>
    </location>
</feature>
<organism evidence="8 9">
    <name type="scientific">Cellulomonas cellasea</name>
    <dbReference type="NCBI Taxonomy" id="43670"/>
    <lineage>
        <taxon>Bacteria</taxon>
        <taxon>Bacillati</taxon>
        <taxon>Actinomycetota</taxon>
        <taxon>Actinomycetes</taxon>
        <taxon>Micrococcales</taxon>
        <taxon>Cellulomonadaceae</taxon>
        <taxon>Cellulomonas</taxon>
    </lineage>
</organism>
<dbReference type="Pfam" id="PF08281">
    <property type="entry name" value="Sigma70_r4_2"/>
    <property type="match status" value="1"/>
</dbReference>
<evidence type="ECO:0000256" key="2">
    <source>
        <dbReference type="ARBA" id="ARBA00023015"/>
    </source>
</evidence>
<evidence type="ECO:0000256" key="4">
    <source>
        <dbReference type="ARBA" id="ARBA00023125"/>
    </source>
</evidence>
<dbReference type="InterPro" id="IPR007627">
    <property type="entry name" value="RNA_pol_sigma70_r2"/>
</dbReference>
<sequence length="187" mass="20540">MAQWEQQLEEVVRTRRTALIGYACLFAPDRVEAEELVQDAVVRTFARARSWPDVASAEAYVRRAVRTSFLDGARRRTRGRDAVRLLGRGPERRSPDDTAVTGLDVRAALRALPARERACVVLRHIDDLTVADIAAELGLSDGAVKRYLSDGTRRLREQLGDAVAWPADAPDPAAPTVAVLPSATRSL</sequence>
<evidence type="ECO:0000256" key="1">
    <source>
        <dbReference type="ARBA" id="ARBA00010641"/>
    </source>
</evidence>
<dbReference type="GO" id="GO:0006352">
    <property type="term" value="P:DNA-templated transcription initiation"/>
    <property type="evidence" value="ECO:0007669"/>
    <property type="project" value="InterPro"/>
</dbReference>
<evidence type="ECO:0000256" key="5">
    <source>
        <dbReference type="ARBA" id="ARBA00023163"/>
    </source>
</evidence>
<dbReference type="GO" id="GO:0016987">
    <property type="term" value="F:sigma factor activity"/>
    <property type="evidence" value="ECO:0007669"/>
    <property type="project" value="UniProtKB-KW"/>
</dbReference>
<evidence type="ECO:0000256" key="3">
    <source>
        <dbReference type="ARBA" id="ARBA00023082"/>
    </source>
</evidence>
<dbReference type="InterPro" id="IPR014284">
    <property type="entry name" value="RNA_pol_sigma-70_dom"/>
</dbReference>
<dbReference type="CDD" id="cd06171">
    <property type="entry name" value="Sigma70_r4"/>
    <property type="match status" value="1"/>
</dbReference>
<reference evidence="8 9" key="2">
    <citation type="submission" date="2020-08" db="EMBL/GenBank/DDBJ databases">
        <authorList>
            <person name="Partida-Martinez L."/>
            <person name="Huntemann M."/>
            <person name="Clum A."/>
            <person name="Wang J."/>
            <person name="Palaniappan K."/>
            <person name="Ritter S."/>
            <person name="Chen I.-M."/>
            <person name="Stamatis D."/>
            <person name="Reddy T."/>
            <person name="O'Malley R."/>
            <person name="Daum C."/>
            <person name="Shapiro N."/>
            <person name="Ivanova N."/>
            <person name="Kyrpides N."/>
            <person name="Woyke T."/>
        </authorList>
    </citation>
    <scope>NUCLEOTIDE SEQUENCE [LARGE SCALE GENOMIC DNA]</scope>
    <source>
        <strain evidence="8 9">RAS26</strain>
    </source>
</reference>
<dbReference type="AlphaFoldDB" id="A0A7W4UHR1"/>
<evidence type="ECO:0000259" key="7">
    <source>
        <dbReference type="Pfam" id="PF08281"/>
    </source>
</evidence>
<dbReference type="SUPFAM" id="SSF88659">
    <property type="entry name" value="Sigma3 and sigma4 domains of RNA polymerase sigma factors"/>
    <property type="match status" value="1"/>
</dbReference>
<accession>A0A7W4UHR1</accession>
<evidence type="ECO:0000259" key="6">
    <source>
        <dbReference type="Pfam" id="PF04542"/>
    </source>
</evidence>
<feature type="domain" description="RNA polymerase sigma factor 70 region 4 type 2" evidence="7">
    <location>
        <begin position="104"/>
        <end position="154"/>
    </location>
</feature>
<dbReference type="Pfam" id="PF04542">
    <property type="entry name" value="Sigma70_r2"/>
    <property type="match status" value="1"/>
</dbReference>
<dbReference type="InterPro" id="IPR013249">
    <property type="entry name" value="RNA_pol_sigma70_r4_t2"/>
</dbReference>
<keyword evidence="2" id="KW-0805">Transcription regulation</keyword>
<keyword evidence="5" id="KW-0804">Transcription</keyword>
<dbReference type="InterPro" id="IPR039425">
    <property type="entry name" value="RNA_pol_sigma-70-like"/>
</dbReference>
<dbReference type="Gene3D" id="1.10.10.10">
    <property type="entry name" value="Winged helix-like DNA-binding domain superfamily/Winged helix DNA-binding domain"/>
    <property type="match status" value="1"/>
</dbReference>
<reference evidence="8 9" key="1">
    <citation type="submission" date="2020-08" db="EMBL/GenBank/DDBJ databases">
        <title>The Agave Microbiome: Exploring the role of microbial communities in plant adaptations to desert environments.</title>
        <authorList>
            <person name="Partida-Martinez L.P."/>
        </authorList>
    </citation>
    <scope>NUCLEOTIDE SEQUENCE [LARGE SCALE GENOMIC DNA]</scope>
    <source>
        <strain evidence="8 9">RAS26</strain>
    </source>
</reference>
<proteinExistence type="inferred from homology"/>
<gene>
    <name evidence="8" type="ORF">FHR80_003320</name>
</gene>
<dbReference type="Gene3D" id="1.10.1740.10">
    <property type="match status" value="1"/>
</dbReference>
<dbReference type="PANTHER" id="PTHR43133">
    <property type="entry name" value="RNA POLYMERASE ECF-TYPE SIGMA FACTO"/>
    <property type="match status" value="1"/>
</dbReference>
<dbReference type="Proteomes" id="UP000518206">
    <property type="component" value="Unassembled WGS sequence"/>
</dbReference>
<dbReference type="RefSeq" id="WP_183297197.1">
    <property type="nucleotide sequence ID" value="NZ_JACHVX010000005.1"/>
</dbReference>